<dbReference type="OrthoDB" id="2414723at2759"/>
<comment type="caution">
    <text evidence="2">The sequence shown here is derived from an EMBL/GenBank/DDBJ whole genome shotgun (WGS) entry which is preliminary data.</text>
</comment>
<dbReference type="GO" id="GO:0051260">
    <property type="term" value="P:protein homooligomerization"/>
    <property type="evidence" value="ECO:0007669"/>
    <property type="project" value="InterPro"/>
</dbReference>
<gene>
    <name evidence="2" type="ORF">CKM354_001230900</name>
</gene>
<dbReference type="CDD" id="cd18316">
    <property type="entry name" value="BTB_POZ_KCTD-like"/>
    <property type="match status" value="1"/>
</dbReference>
<reference evidence="2 3" key="1">
    <citation type="submission" date="2021-01" db="EMBL/GenBank/DDBJ databases">
        <title>Cercospora kikuchii MAFF 305040 whole genome shotgun sequence.</title>
        <authorList>
            <person name="Kashiwa T."/>
            <person name="Suzuki T."/>
        </authorList>
    </citation>
    <scope>NUCLEOTIDE SEQUENCE [LARGE SCALE GENOMIC DNA]</scope>
    <source>
        <strain evidence="2 3">MAFF 305040</strain>
    </source>
</reference>
<dbReference type="InterPro" id="IPR003131">
    <property type="entry name" value="T1-type_BTB"/>
</dbReference>
<feature type="domain" description="Potassium channel tetramerisation-type BTB" evidence="1">
    <location>
        <begin position="46"/>
        <end position="136"/>
    </location>
</feature>
<dbReference type="InterPro" id="IPR011333">
    <property type="entry name" value="SKP1/BTB/POZ_sf"/>
</dbReference>
<dbReference type="AlphaFoldDB" id="A0A9P3FLR8"/>
<accession>A0A9P3FLR8</accession>
<dbReference type="GeneID" id="68297884"/>
<dbReference type="PANTHER" id="PTHR14499:SF136">
    <property type="entry name" value="GH08630P"/>
    <property type="match status" value="1"/>
</dbReference>
<organism evidence="2 3">
    <name type="scientific">Cercospora kikuchii</name>
    <dbReference type="NCBI Taxonomy" id="84275"/>
    <lineage>
        <taxon>Eukaryota</taxon>
        <taxon>Fungi</taxon>
        <taxon>Dikarya</taxon>
        <taxon>Ascomycota</taxon>
        <taxon>Pezizomycotina</taxon>
        <taxon>Dothideomycetes</taxon>
        <taxon>Dothideomycetidae</taxon>
        <taxon>Mycosphaerellales</taxon>
        <taxon>Mycosphaerellaceae</taxon>
        <taxon>Cercospora</taxon>
    </lineage>
</organism>
<dbReference type="RefSeq" id="XP_044663764.1">
    <property type="nucleotide sequence ID" value="XM_044807829.1"/>
</dbReference>
<dbReference type="PANTHER" id="PTHR14499">
    <property type="entry name" value="POTASSIUM CHANNEL TETRAMERIZATION DOMAIN-CONTAINING"/>
    <property type="match status" value="1"/>
</dbReference>
<proteinExistence type="predicted"/>
<dbReference type="EMBL" id="BOLY01000009">
    <property type="protein sequence ID" value="GIZ49277.1"/>
    <property type="molecule type" value="Genomic_DNA"/>
</dbReference>
<evidence type="ECO:0000259" key="1">
    <source>
        <dbReference type="Pfam" id="PF02214"/>
    </source>
</evidence>
<keyword evidence="3" id="KW-1185">Reference proteome</keyword>
<dbReference type="Gene3D" id="3.30.710.10">
    <property type="entry name" value="Potassium Channel Kv1.1, Chain A"/>
    <property type="match status" value="1"/>
</dbReference>
<dbReference type="SUPFAM" id="SSF54695">
    <property type="entry name" value="POZ domain"/>
    <property type="match status" value="1"/>
</dbReference>
<protein>
    <recommendedName>
        <fullName evidence="1">Potassium channel tetramerisation-type BTB domain-containing protein</fullName>
    </recommendedName>
</protein>
<evidence type="ECO:0000313" key="3">
    <source>
        <dbReference type="Proteomes" id="UP000825890"/>
    </source>
</evidence>
<dbReference type="Pfam" id="PF02214">
    <property type="entry name" value="BTB_2"/>
    <property type="match status" value="1"/>
</dbReference>
<name>A0A9P3FLR8_9PEZI</name>
<evidence type="ECO:0000313" key="2">
    <source>
        <dbReference type="EMBL" id="GIZ49277.1"/>
    </source>
</evidence>
<sequence>MQGTITKSMDNMKSSDTDASSTCFEKTRLGSEQADRWKSQNVAYVRLRTTSSSIFTDPSSWLGHSTFFEALFAGKSGSALDDGSFFIDCDGELFGHIHRYLRTGVLPLFYDTTNGHDFAQYHALLGEAEYFGIDRLCKWLRSKRYLDAVNIRDVGATTSGLSPYTRCDVSEGPDRRFLGVLTDDYTNILPVSKIQQHSFCRHLAETHGISTEGDCWHCSNKTVNAGGRIKEVIEWSIVRREIVFDHDLCVNAFSD</sequence>
<dbReference type="Proteomes" id="UP000825890">
    <property type="component" value="Unassembled WGS sequence"/>
</dbReference>